<dbReference type="Pfam" id="PF02424">
    <property type="entry name" value="ApbE"/>
    <property type="match status" value="1"/>
</dbReference>
<evidence type="ECO:0000256" key="7">
    <source>
        <dbReference type="ARBA" id="ARBA00022827"/>
    </source>
</evidence>
<evidence type="ECO:0000256" key="9">
    <source>
        <dbReference type="ARBA" id="ARBA00031306"/>
    </source>
</evidence>
<name>A0AA43MBT9_9BURK</name>
<reference evidence="11" key="1">
    <citation type="submission" date="2023-04" db="EMBL/GenBank/DDBJ databases">
        <title>Genome Encyclopedia of Bacteria and Archaea VI: Functional Genomics of Type Strains.</title>
        <authorList>
            <person name="Whitman W."/>
        </authorList>
    </citation>
    <scope>NUCLEOTIDE SEQUENCE</scope>
    <source>
        <strain evidence="11">Enz.4-51</strain>
    </source>
</reference>
<dbReference type="InterPro" id="IPR024932">
    <property type="entry name" value="ApbE"/>
</dbReference>
<evidence type="ECO:0000256" key="2">
    <source>
        <dbReference type="ARBA" id="ARBA00011955"/>
    </source>
</evidence>
<dbReference type="SUPFAM" id="SSF143631">
    <property type="entry name" value="ApbE-like"/>
    <property type="match status" value="1"/>
</dbReference>
<dbReference type="EC" id="2.7.1.180" evidence="2"/>
<keyword evidence="12" id="KW-1185">Reference proteome</keyword>
<keyword evidence="4" id="KW-0285">Flavoprotein</keyword>
<evidence type="ECO:0000256" key="5">
    <source>
        <dbReference type="ARBA" id="ARBA00022679"/>
    </source>
</evidence>
<evidence type="ECO:0000256" key="3">
    <source>
        <dbReference type="ARBA" id="ARBA00016337"/>
    </source>
</evidence>
<dbReference type="PANTHER" id="PTHR30040">
    <property type="entry name" value="THIAMINE BIOSYNTHESIS LIPOPROTEIN APBE"/>
    <property type="match status" value="1"/>
</dbReference>
<dbReference type="AlphaFoldDB" id="A0AA43MBT9"/>
<keyword evidence="7" id="KW-0274">FAD</keyword>
<keyword evidence="11" id="KW-0449">Lipoprotein</keyword>
<dbReference type="Proteomes" id="UP001161160">
    <property type="component" value="Unassembled WGS sequence"/>
</dbReference>
<evidence type="ECO:0000256" key="6">
    <source>
        <dbReference type="ARBA" id="ARBA00022723"/>
    </source>
</evidence>
<dbReference type="EMBL" id="JARXYA010000017">
    <property type="protein sequence ID" value="MDH6504858.1"/>
    <property type="molecule type" value="Genomic_DNA"/>
</dbReference>
<keyword evidence="8" id="KW-0460">Magnesium</keyword>
<comment type="cofactor">
    <cofactor evidence="1">
        <name>Mg(2+)</name>
        <dbReference type="ChEBI" id="CHEBI:18420"/>
    </cofactor>
</comment>
<keyword evidence="6" id="KW-0479">Metal-binding</keyword>
<keyword evidence="5 11" id="KW-0808">Transferase</keyword>
<dbReference type="GO" id="GO:0016740">
    <property type="term" value="F:transferase activity"/>
    <property type="evidence" value="ECO:0007669"/>
    <property type="project" value="UniProtKB-KW"/>
</dbReference>
<organism evidence="11 12">
    <name type="scientific">Polynucleobacter sphagniphilus</name>
    <dbReference type="NCBI Taxonomy" id="1743169"/>
    <lineage>
        <taxon>Bacteria</taxon>
        <taxon>Pseudomonadati</taxon>
        <taxon>Pseudomonadota</taxon>
        <taxon>Betaproteobacteria</taxon>
        <taxon>Burkholderiales</taxon>
        <taxon>Burkholderiaceae</taxon>
        <taxon>Polynucleobacter</taxon>
    </lineage>
</organism>
<dbReference type="GO" id="GO:0046872">
    <property type="term" value="F:metal ion binding"/>
    <property type="evidence" value="ECO:0007669"/>
    <property type="project" value="UniProtKB-KW"/>
</dbReference>
<dbReference type="InterPro" id="IPR003374">
    <property type="entry name" value="ApbE-like_sf"/>
</dbReference>
<evidence type="ECO:0000256" key="8">
    <source>
        <dbReference type="ARBA" id="ARBA00022842"/>
    </source>
</evidence>
<comment type="catalytic activity">
    <reaction evidence="10">
        <text>L-threonyl-[protein] + FAD = FMN-L-threonyl-[protein] + AMP + H(+)</text>
        <dbReference type="Rhea" id="RHEA:36847"/>
        <dbReference type="Rhea" id="RHEA-COMP:11060"/>
        <dbReference type="Rhea" id="RHEA-COMP:11061"/>
        <dbReference type="ChEBI" id="CHEBI:15378"/>
        <dbReference type="ChEBI" id="CHEBI:30013"/>
        <dbReference type="ChEBI" id="CHEBI:57692"/>
        <dbReference type="ChEBI" id="CHEBI:74257"/>
        <dbReference type="ChEBI" id="CHEBI:456215"/>
        <dbReference type="EC" id="2.7.1.180"/>
    </reaction>
</comment>
<sequence length="253" mass="27742">MELISEAFVSIELVQKLMGFHQHQSELSKMNHAAHLRPIQIHPWTAQVLHAAKDIHHHSRGLFDCGIGHRLIAAGLLPQHLSLEQIHFGGLADLEFLEPHLIYSRRPIRLDLGGIAKGFAVDQAIQVLQSGGIAGGAVNAGGDLRVFGDAAETIFLRDPEGRRPPIDIGKLQNGAIATSGLYFARRDSCFPSHIINPTANSLEQIHHEFLGSYSVLAQECIYADALTKVFILSENAHHACFDHFKAKAIRIAA</sequence>
<evidence type="ECO:0000313" key="12">
    <source>
        <dbReference type="Proteomes" id="UP001161160"/>
    </source>
</evidence>
<evidence type="ECO:0000256" key="1">
    <source>
        <dbReference type="ARBA" id="ARBA00001946"/>
    </source>
</evidence>
<proteinExistence type="predicted"/>
<gene>
    <name evidence="11" type="ORF">M2127_002187</name>
</gene>
<dbReference type="PANTHER" id="PTHR30040:SF2">
    <property type="entry name" value="FAD:PROTEIN FMN TRANSFERASE"/>
    <property type="match status" value="1"/>
</dbReference>
<protein>
    <recommendedName>
        <fullName evidence="3">FAD:protein FMN transferase</fullName>
        <ecNumber evidence="2">2.7.1.180</ecNumber>
    </recommendedName>
    <alternativeName>
        <fullName evidence="9">Flavin transferase</fullName>
    </alternativeName>
</protein>
<evidence type="ECO:0000313" key="11">
    <source>
        <dbReference type="EMBL" id="MDH6504858.1"/>
    </source>
</evidence>
<dbReference type="Gene3D" id="3.10.520.10">
    <property type="entry name" value="ApbE-like domains"/>
    <property type="match status" value="1"/>
</dbReference>
<accession>A0AA43MBT9</accession>
<evidence type="ECO:0000256" key="10">
    <source>
        <dbReference type="ARBA" id="ARBA00048540"/>
    </source>
</evidence>
<evidence type="ECO:0000256" key="4">
    <source>
        <dbReference type="ARBA" id="ARBA00022630"/>
    </source>
</evidence>
<comment type="caution">
    <text evidence="11">The sequence shown here is derived from an EMBL/GenBank/DDBJ whole genome shotgun (WGS) entry which is preliminary data.</text>
</comment>